<feature type="compositionally biased region" description="Basic and acidic residues" evidence="2">
    <location>
        <begin position="9"/>
        <end position="29"/>
    </location>
</feature>
<evidence type="ECO:0000313" key="3">
    <source>
        <dbReference type="Proteomes" id="UP000694888"/>
    </source>
</evidence>
<gene>
    <name evidence="4" type="primary">LOC106011734</name>
</gene>
<reference evidence="4" key="1">
    <citation type="submission" date="2025-08" db="UniProtKB">
        <authorList>
            <consortium name="RefSeq"/>
        </authorList>
    </citation>
    <scope>IDENTIFICATION</scope>
</reference>
<dbReference type="PANTHER" id="PTHR46954">
    <property type="entry name" value="C2H2-TYPE DOMAIN-CONTAINING PROTEIN"/>
    <property type="match status" value="1"/>
</dbReference>
<organism evidence="3 4">
    <name type="scientific">Aplysia californica</name>
    <name type="common">California sea hare</name>
    <dbReference type="NCBI Taxonomy" id="6500"/>
    <lineage>
        <taxon>Eukaryota</taxon>
        <taxon>Metazoa</taxon>
        <taxon>Spiralia</taxon>
        <taxon>Lophotrochozoa</taxon>
        <taxon>Mollusca</taxon>
        <taxon>Gastropoda</taxon>
        <taxon>Heterobranchia</taxon>
        <taxon>Euthyneura</taxon>
        <taxon>Tectipleura</taxon>
        <taxon>Aplysiida</taxon>
        <taxon>Aplysioidea</taxon>
        <taxon>Aplysiidae</taxon>
        <taxon>Aplysia</taxon>
    </lineage>
</organism>
<evidence type="ECO:0000256" key="2">
    <source>
        <dbReference type="SAM" id="MobiDB-lite"/>
    </source>
</evidence>
<sequence>MGKTSSEIGHQRPEQKLPEEETIIERSAERNTPVEVPGIELRDQPKQPSTEVSDAFGISTEPSEPGPSERKQPTKTPAQDQIKKELSRINSEILYIMNIKSSCGLSTDLKKTLKSSEKEKEELEKKLKRKLTDAKAQATARRKKVAKLESLLNEAGEKIKHTHGKPRLEENMEGLAEAIYSIVVPEGAADERRRTETMNTIKTLDDLKGALEERGYILSRSALYYRLIPANVRSIDGKHHFSTVNIKLCRPQNNQRKPHVDGHFATASVKYVKELASLFGGDNVFFLVSRRQG</sequence>
<protein>
    <submittedName>
        <fullName evidence="4">Uncharacterized protein LOC106011734</fullName>
    </submittedName>
</protein>
<name>A0ABM1VTB7_APLCA</name>
<proteinExistence type="predicted"/>
<evidence type="ECO:0000256" key="1">
    <source>
        <dbReference type="SAM" id="Coils"/>
    </source>
</evidence>
<dbReference type="PANTHER" id="PTHR46954:SF1">
    <property type="entry name" value="C2H2-TYPE DOMAIN-CONTAINING PROTEIN"/>
    <property type="match status" value="1"/>
</dbReference>
<dbReference type="GeneID" id="106011734"/>
<dbReference type="RefSeq" id="XP_035825659.1">
    <property type="nucleotide sequence ID" value="XM_035969766.1"/>
</dbReference>
<dbReference type="Proteomes" id="UP000694888">
    <property type="component" value="Unplaced"/>
</dbReference>
<feature type="coiled-coil region" evidence="1">
    <location>
        <begin position="106"/>
        <end position="137"/>
    </location>
</feature>
<keyword evidence="3" id="KW-1185">Reference proteome</keyword>
<accession>A0ABM1VTB7</accession>
<keyword evidence="1" id="KW-0175">Coiled coil</keyword>
<feature type="region of interest" description="Disordered" evidence="2">
    <location>
        <begin position="1"/>
        <end position="83"/>
    </location>
</feature>
<evidence type="ECO:0000313" key="4">
    <source>
        <dbReference type="RefSeq" id="XP_035825659.1"/>
    </source>
</evidence>